<evidence type="ECO:0000256" key="1">
    <source>
        <dbReference type="SAM" id="MobiDB-lite"/>
    </source>
</evidence>
<organism evidence="2 3">
    <name type="scientific">Corchorus olitorius</name>
    <dbReference type="NCBI Taxonomy" id="93759"/>
    <lineage>
        <taxon>Eukaryota</taxon>
        <taxon>Viridiplantae</taxon>
        <taxon>Streptophyta</taxon>
        <taxon>Embryophyta</taxon>
        <taxon>Tracheophyta</taxon>
        <taxon>Spermatophyta</taxon>
        <taxon>Magnoliopsida</taxon>
        <taxon>eudicotyledons</taxon>
        <taxon>Gunneridae</taxon>
        <taxon>Pentapetalae</taxon>
        <taxon>rosids</taxon>
        <taxon>malvids</taxon>
        <taxon>Malvales</taxon>
        <taxon>Malvaceae</taxon>
        <taxon>Grewioideae</taxon>
        <taxon>Apeibeae</taxon>
        <taxon>Corchorus</taxon>
    </lineage>
</organism>
<evidence type="ECO:0000313" key="3">
    <source>
        <dbReference type="Proteomes" id="UP000187203"/>
    </source>
</evidence>
<dbReference type="AlphaFoldDB" id="A0A1R3IAG6"/>
<evidence type="ECO:0000313" key="2">
    <source>
        <dbReference type="EMBL" id="OMO79548.1"/>
    </source>
</evidence>
<protein>
    <submittedName>
        <fullName evidence="2">Uncharacterized protein</fullName>
    </submittedName>
</protein>
<keyword evidence="3" id="KW-1185">Reference proteome</keyword>
<dbReference type="Proteomes" id="UP000187203">
    <property type="component" value="Unassembled WGS sequence"/>
</dbReference>
<name>A0A1R3IAG6_9ROSI</name>
<reference evidence="3" key="1">
    <citation type="submission" date="2013-09" db="EMBL/GenBank/DDBJ databases">
        <title>Corchorus olitorius genome sequencing.</title>
        <authorList>
            <person name="Alam M."/>
            <person name="Haque M.S."/>
            <person name="Islam M.S."/>
            <person name="Emdad E.M."/>
            <person name="Islam M.M."/>
            <person name="Ahmed B."/>
            <person name="Halim A."/>
            <person name="Hossen Q.M.M."/>
            <person name="Hossain M.Z."/>
            <person name="Ahmed R."/>
            <person name="Khan M.M."/>
            <person name="Islam R."/>
            <person name="Rashid M.M."/>
            <person name="Khan S.A."/>
            <person name="Rahman M.S."/>
            <person name="Alam M."/>
            <person name="Yahiya A.S."/>
            <person name="Khan M.S."/>
            <person name="Azam M.S."/>
            <person name="Haque T."/>
            <person name="Lashkar M.Z.H."/>
            <person name="Akhand A.I."/>
            <person name="Morshed G."/>
            <person name="Roy S."/>
            <person name="Uddin K.S."/>
            <person name="Rabeya T."/>
            <person name="Hossain A.S."/>
            <person name="Chowdhury A."/>
            <person name="Snigdha A.R."/>
            <person name="Mortoza M.S."/>
            <person name="Matin S.A."/>
            <person name="Hoque S.M.E."/>
            <person name="Islam M.K."/>
            <person name="Roy D.K."/>
            <person name="Haider R."/>
            <person name="Moosa M.M."/>
            <person name="Elias S.M."/>
            <person name="Hasan A.M."/>
            <person name="Jahan S."/>
            <person name="Shafiuddin M."/>
            <person name="Mahmood N."/>
            <person name="Shommy N.S."/>
        </authorList>
    </citation>
    <scope>NUCLEOTIDE SEQUENCE [LARGE SCALE GENOMIC DNA]</scope>
    <source>
        <strain evidence="3">cv. O-4</strain>
    </source>
</reference>
<feature type="region of interest" description="Disordered" evidence="1">
    <location>
        <begin position="1"/>
        <end position="33"/>
    </location>
</feature>
<dbReference type="EMBL" id="AWUE01018531">
    <property type="protein sequence ID" value="OMO79548.1"/>
    <property type="molecule type" value="Genomic_DNA"/>
</dbReference>
<accession>A0A1R3IAG6</accession>
<gene>
    <name evidence="2" type="ORF">COLO4_24397</name>
</gene>
<comment type="caution">
    <text evidence="2">The sequence shown here is derived from an EMBL/GenBank/DDBJ whole genome shotgun (WGS) entry which is preliminary data.</text>
</comment>
<sequence>MRRAQRVKSPPIYERESLPLKEELSSEDKISSTPSLLTVQPIRIELSN</sequence>
<proteinExistence type="predicted"/>
<feature type="compositionally biased region" description="Basic and acidic residues" evidence="1">
    <location>
        <begin position="13"/>
        <end position="30"/>
    </location>
</feature>